<dbReference type="STRING" id="475255.SAMN04488101_101710"/>
<evidence type="ECO:0000313" key="3">
    <source>
        <dbReference type="EMBL" id="SMC61257.1"/>
    </source>
</evidence>
<dbReference type="InterPro" id="IPR011990">
    <property type="entry name" value="TPR-like_helical_dom_sf"/>
</dbReference>
<dbReference type="PROSITE" id="PS50005">
    <property type="entry name" value="TPR"/>
    <property type="match status" value="1"/>
</dbReference>
<dbReference type="SMART" id="SM00028">
    <property type="entry name" value="TPR"/>
    <property type="match status" value="2"/>
</dbReference>
<dbReference type="Gene3D" id="1.25.40.10">
    <property type="entry name" value="Tetratricopeptide repeat domain"/>
    <property type="match status" value="2"/>
</dbReference>
<dbReference type="InterPro" id="IPR019734">
    <property type="entry name" value="TPR_rpt"/>
</dbReference>
<keyword evidence="4" id="KW-1185">Reference proteome</keyword>
<keyword evidence="1" id="KW-0802">TPR repeat</keyword>
<evidence type="ECO:0000256" key="1">
    <source>
        <dbReference type="PROSITE-ProRule" id="PRU00339"/>
    </source>
</evidence>
<proteinExistence type="predicted"/>
<organism evidence="3 4">
    <name type="scientific">Pedobacter nyackensis</name>
    <dbReference type="NCBI Taxonomy" id="475255"/>
    <lineage>
        <taxon>Bacteria</taxon>
        <taxon>Pseudomonadati</taxon>
        <taxon>Bacteroidota</taxon>
        <taxon>Sphingobacteriia</taxon>
        <taxon>Sphingobacteriales</taxon>
        <taxon>Sphingobacteriaceae</taxon>
        <taxon>Pedobacter</taxon>
    </lineage>
</organism>
<dbReference type="AlphaFoldDB" id="A0A1W2AKM6"/>
<dbReference type="OrthoDB" id="1391234at2"/>
<dbReference type="Proteomes" id="UP000192678">
    <property type="component" value="Unassembled WGS sequence"/>
</dbReference>
<dbReference type="RefSeq" id="WP_084287264.1">
    <property type="nucleotide sequence ID" value="NZ_FWYB01000001.1"/>
</dbReference>
<sequence>MKKFSNELNHIIELYNTLDFSNEDDLLSAIENKNTCEKILTIVQTILSKEPHHFDALLWRIRIKNSPVFNDVLGIQDDCSLILNTSSDIAGRLQAYDWLIYVYLEKLSLNDLAIGALQDKLIDVAGIQNNRPLQDQAFGETYYRLAYLHQEKGEETKAIEYYLKSFNHAPKMMSRNYEGGMLLLELERFDEAEQLLSAHFELADPVECKDYAEKIEVLFNKGKLNKHWNLFNLFYPTAFDMPTEFGYKNRQEVVSKYLPIIISETEKNPKNAIAWRMLSNNYYFNDKNAKKGFDNLTKYYNIVEEIKDLAIERYYDTAEYLNVDLRSIDFPIYPDGAICYHILTSYLEKGNEAQGKNDHYSAQMYYETAKKYGLAGYHAFDTYFNSSKGLSINNEPHTFAMLCNNLGIVIKQVSWYQHKSYLNDECKFASDIHWQGYQVSPFWENLDNGMEISWRNESALNLEKFCLEVLSNFDDYKSILEAEKWYQVMFYLITAYRQLEKYEEAKQIYEQTIQKFEENGDEHKTIVSIVLDTAIVFFNFLMAKGMHNQSISYVSNLFSNPVYQKMQSEKAESFNNYFMAHAHMGLNDKNEAQRYFKLIAEKFANTQLDYIRDVVNDAKSNLNAINAGQNFDEIVVSLYKTQPKRLFDYPLKAKEENTKYLKQILNLVTSNKMPSSSAWVEKDLYIGFELRTKRTEIEEIYDSFFYIHLKSEDLGIRYELVEWKDVESGFLGLSKKIVERSAFYVCFYTAYNSNASDTRTEFEMSSEHLQQKAQYLWKEWINKLHYYEVNTK</sequence>
<gene>
    <name evidence="3" type="ORF">SAMN04488101_101710</name>
</gene>
<dbReference type="EMBL" id="FWYB01000001">
    <property type="protein sequence ID" value="SMC61257.1"/>
    <property type="molecule type" value="Genomic_DNA"/>
</dbReference>
<keyword evidence="2" id="KW-0175">Coiled coil</keyword>
<feature type="repeat" description="TPR" evidence="1">
    <location>
        <begin position="139"/>
        <end position="172"/>
    </location>
</feature>
<feature type="coiled-coil region" evidence="2">
    <location>
        <begin position="492"/>
        <end position="519"/>
    </location>
</feature>
<evidence type="ECO:0000256" key="2">
    <source>
        <dbReference type="SAM" id="Coils"/>
    </source>
</evidence>
<dbReference type="SUPFAM" id="SSF48452">
    <property type="entry name" value="TPR-like"/>
    <property type="match status" value="2"/>
</dbReference>
<accession>A0A1W2AKM6</accession>
<dbReference type="Pfam" id="PF13174">
    <property type="entry name" value="TPR_6"/>
    <property type="match status" value="1"/>
</dbReference>
<name>A0A1W2AKM6_9SPHI</name>
<dbReference type="Pfam" id="PF13181">
    <property type="entry name" value="TPR_8"/>
    <property type="match status" value="1"/>
</dbReference>
<reference evidence="3 4" key="1">
    <citation type="submission" date="2017-04" db="EMBL/GenBank/DDBJ databases">
        <authorList>
            <person name="Afonso C.L."/>
            <person name="Miller P.J."/>
            <person name="Scott M.A."/>
            <person name="Spackman E."/>
            <person name="Goraichik I."/>
            <person name="Dimitrov K.M."/>
            <person name="Suarez D.L."/>
            <person name="Swayne D.E."/>
        </authorList>
    </citation>
    <scope>NUCLEOTIDE SEQUENCE [LARGE SCALE GENOMIC DNA]</scope>
    <source>
        <strain evidence="3 4">DSM 19625</strain>
    </source>
</reference>
<evidence type="ECO:0000313" key="4">
    <source>
        <dbReference type="Proteomes" id="UP000192678"/>
    </source>
</evidence>
<protein>
    <submittedName>
        <fullName evidence="3">Tetratricopeptide repeat-containing protein</fullName>
    </submittedName>
</protein>